<evidence type="ECO:0000313" key="2">
    <source>
        <dbReference type="EMBL" id="RDB31527.1"/>
    </source>
</evidence>
<feature type="region of interest" description="Disordered" evidence="1">
    <location>
        <begin position="17"/>
        <end position="47"/>
    </location>
</feature>
<feature type="compositionally biased region" description="Pro residues" evidence="1">
    <location>
        <begin position="37"/>
        <end position="47"/>
    </location>
</feature>
<proteinExistence type="predicted"/>
<keyword evidence="3" id="KW-1185">Reference proteome</keyword>
<feature type="compositionally biased region" description="Basic residues" evidence="1">
    <location>
        <begin position="17"/>
        <end position="29"/>
    </location>
</feature>
<dbReference type="Proteomes" id="UP000253816">
    <property type="component" value="Unassembled WGS sequence"/>
</dbReference>
<protein>
    <submittedName>
        <fullName evidence="2">Uncharacterized protein</fullName>
    </submittedName>
</protein>
<name>A0A369KF57_9BACT</name>
<sequence length="47" mass="5553">MRVLRIEVSQLWKENKKLKAGHHHVNKKARTWEEDPPNPNTPPKNLS</sequence>
<dbReference type="EMBL" id="QQBG01000013">
    <property type="protein sequence ID" value="RDB31527.1"/>
    <property type="molecule type" value="Genomic_DNA"/>
</dbReference>
<evidence type="ECO:0000256" key="1">
    <source>
        <dbReference type="SAM" id="MobiDB-lite"/>
    </source>
</evidence>
<evidence type="ECO:0000313" key="3">
    <source>
        <dbReference type="Proteomes" id="UP000253816"/>
    </source>
</evidence>
<gene>
    <name evidence="2" type="ORF">HAT2_00401</name>
</gene>
<reference evidence="2 3" key="1">
    <citation type="submission" date="2018-07" db="EMBL/GenBank/DDBJ databases">
        <title>Comparative genomics of the Candidatus Parilichlamydiaceae reveals evidence of convergent evolution and genome reduction in the phylum Chlamydiae.</title>
        <authorList>
            <person name="Taylor-Brown A."/>
            <person name="Polkinghorne A."/>
        </authorList>
    </citation>
    <scope>NUCLEOTIDE SEQUENCE [LARGE SCALE GENOMIC DNA]</scope>
    <source>
        <strain evidence="2 3">Hat2</strain>
    </source>
</reference>
<organism evidence="2 3">
    <name type="scientific">Candidatus Similichlamydia laticola</name>
    <dbReference type="NCBI Taxonomy" id="2170265"/>
    <lineage>
        <taxon>Bacteria</taxon>
        <taxon>Pseudomonadati</taxon>
        <taxon>Chlamydiota</taxon>
        <taxon>Chlamydiia</taxon>
        <taxon>Parachlamydiales</taxon>
        <taxon>Candidatus Parilichlamydiaceae</taxon>
        <taxon>Candidatus Similichlamydia</taxon>
    </lineage>
</organism>
<accession>A0A369KF57</accession>
<comment type="caution">
    <text evidence="2">The sequence shown here is derived from an EMBL/GenBank/DDBJ whole genome shotgun (WGS) entry which is preliminary data.</text>
</comment>
<dbReference type="AlphaFoldDB" id="A0A369KF57"/>